<dbReference type="Proteomes" id="UP000663828">
    <property type="component" value="Unassembled WGS sequence"/>
</dbReference>
<dbReference type="AlphaFoldDB" id="A0A814VH17"/>
<evidence type="ECO:0000313" key="2">
    <source>
        <dbReference type="Proteomes" id="UP000663828"/>
    </source>
</evidence>
<name>A0A814VH17_ADIRI</name>
<accession>A0A814VH17</accession>
<reference evidence="1" key="1">
    <citation type="submission" date="2021-02" db="EMBL/GenBank/DDBJ databases">
        <authorList>
            <person name="Nowell W R."/>
        </authorList>
    </citation>
    <scope>NUCLEOTIDE SEQUENCE</scope>
</reference>
<comment type="caution">
    <text evidence="1">The sequence shown here is derived from an EMBL/GenBank/DDBJ whole genome shotgun (WGS) entry which is preliminary data.</text>
</comment>
<dbReference type="EMBL" id="CAJNOR010001715">
    <property type="protein sequence ID" value="CAF1188325.1"/>
    <property type="molecule type" value="Genomic_DNA"/>
</dbReference>
<keyword evidence="2" id="KW-1185">Reference proteome</keyword>
<gene>
    <name evidence="1" type="ORF">XAT740_LOCUS22969</name>
</gene>
<organism evidence="1 2">
    <name type="scientific">Adineta ricciae</name>
    <name type="common">Rotifer</name>
    <dbReference type="NCBI Taxonomy" id="249248"/>
    <lineage>
        <taxon>Eukaryota</taxon>
        <taxon>Metazoa</taxon>
        <taxon>Spiralia</taxon>
        <taxon>Gnathifera</taxon>
        <taxon>Rotifera</taxon>
        <taxon>Eurotatoria</taxon>
        <taxon>Bdelloidea</taxon>
        <taxon>Adinetida</taxon>
        <taxon>Adinetidae</taxon>
        <taxon>Adineta</taxon>
    </lineage>
</organism>
<sequence length="166" mass="18621">MGPDNLTSGQIQRKLLSKEFILVNNIKATHEIWKNDIALVGVIDDNGKQQIFDGWAACKYCFVAYRTHSKKDASQNRKNYGLTSLHTRMKECRTRSGKIPSSASSSVTSQGPALVQTSMPRFAYNKKRLSERFQTQLKDAELKFITAGSHLFNALENDGVLDLVPK</sequence>
<evidence type="ECO:0000313" key="1">
    <source>
        <dbReference type="EMBL" id="CAF1188325.1"/>
    </source>
</evidence>
<proteinExistence type="predicted"/>
<protein>
    <submittedName>
        <fullName evidence="1">Uncharacterized protein</fullName>
    </submittedName>
</protein>